<dbReference type="Proteomes" id="UP000287651">
    <property type="component" value="Unassembled WGS sequence"/>
</dbReference>
<dbReference type="EMBL" id="AMZH03006363">
    <property type="protein sequence ID" value="RRT64013.1"/>
    <property type="molecule type" value="Genomic_DNA"/>
</dbReference>
<reference evidence="2 3" key="1">
    <citation type="journal article" date="2014" name="Agronomy (Basel)">
        <title>A Draft Genome Sequence for Ensete ventricosum, the Drought-Tolerant Tree Against Hunger.</title>
        <authorList>
            <person name="Harrison J."/>
            <person name="Moore K.A."/>
            <person name="Paszkiewicz K."/>
            <person name="Jones T."/>
            <person name="Grant M."/>
            <person name="Ambacheew D."/>
            <person name="Muzemil S."/>
            <person name="Studholme D.J."/>
        </authorList>
    </citation>
    <scope>NUCLEOTIDE SEQUENCE [LARGE SCALE GENOMIC DNA]</scope>
</reference>
<evidence type="ECO:0000313" key="3">
    <source>
        <dbReference type="Proteomes" id="UP000287651"/>
    </source>
</evidence>
<proteinExistence type="predicted"/>
<sequence>MESYAMALVDMIGAKLEGFKSRMEDKLRALFIEFRIGRSPCLAKSQQGESSERPPETDEQATDSTQPYMRMDFPRWEEGDPTGWLSRTECYFRYHQTPKTSMVNIAANLIEP</sequence>
<evidence type="ECO:0000256" key="1">
    <source>
        <dbReference type="SAM" id="MobiDB-lite"/>
    </source>
</evidence>
<comment type="caution">
    <text evidence="2">The sequence shown here is derived from an EMBL/GenBank/DDBJ whole genome shotgun (WGS) entry which is preliminary data.</text>
</comment>
<evidence type="ECO:0000313" key="2">
    <source>
        <dbReference type="EMBL" id="RRT64013.1"/>
    </source>
</evidence>
<accession>A0A426ZJ35</accession>
<feature type="region of interest" description="Disordered" evidence="1">
    <location>
        <begin position="42"/>
        <end position="75"/>
    </location>
</feature>
<protein>
    <submittedName>
        <fullName evidence="2">Uncharacterized protein</fullName>
    </submittedName>
</protein>
<organism evidence="2 3">
    <name type="scientific">Ensete ventricosum</name>
    <name type="common">Abyssinian banana</name>
    <name type="synonym">Musa ensete</name>
    <dbReference type="NCBI Taxonomy" id="4639"/>
    <lineage>
        <taxon>Eukaryota</taxon>
        <taxon>Viridiplantae</taxon>
        <taxon>Streptophyta</taxon>
        <taxon>Embryophyta</taxon>
        <taxon>Tracheophyta</taxon>
        <taxon>Spermatophyta</taxon>
        <taxon>Magnoliopsida</taxon>
        <taxon>Liliopsida</taxon>
        <taxon>Zingiberales</taxon>
        <taxon>Musaceae</taxon>
        <taxon>Ensete</taxon>
    </lineage>
</organism>
<name>A0A426ZJ35_ENSVE</name>
<dbReference type="AlphaFoldDB" id="A0A426ZJ35"/>
<gene>
    <name evidence="2" type="ORF">B296_00021606</name>
</gene>